<gene>
    <name evidence="1" type="ORF">Eta_0020</name>
</gene>
<dbReference type="EMBL" id="KC460990">
    <property type="protein sequence ID" value="AGN89466.1"/>
    <property type="molecule type" value="Genomic_DNA"/>
</dbReference>
<keyword evidence="2" id="KW-1185">Reference proteome</keyword>
<evidence type="ECO:0000313" key="2">
    <source>
        <dbReference type="Proteomes" id="UP000014420"/>
    </source>
</evidence>
<dbReference type="RefSeq" id="YP_008130313.1">
    <property type="nucleotide sequence ID" value="NC_021563.1"/>
</dbReference>
<dbReference type="GeneID" id="15957246"/>
<organism evidence="1 2">
    <name type="scientific">Serratia phage Eta</name>
    <dbReference type="NCBI Taxonomy" id="1282995"/>
    <lineage>
        <taxon>Viruses</taxon>
        <taxon>Duplodnaviria</taxon>
        <taxon>Heunggongvirae</taxon>
        <taxon>Uroviricota</taxon>
        <taxon>Caudoviricetes</taxon>
        <taxon>Sarkviridae</taxon>
        <taxon>Seretavirus</taxon>
        <taxon>Seretavirus eta</taxon>
    </lineage>
</organism>
<sequence length="90" mass="10060">MRRKQIERGAVRKFIEQNSWLTVPQIAEGIGCKQATVREYLRNAVREGRAIRVSGTNGDTYAAAGDNGMPFGCANPLIMMFNNALKKYHT</sequence>
<dbReference type="KEGG" id="vg:15957246"/>
<evidence type="ECO:0000313" key="1">
    <source>
        <dbReference type="EMBL" id="AGN89466.1"/>
    </source>
</evidence>
<name>R9VX54_9CAUD</name>
<accession>R9VX54</accession>
<protein>
    <submittedName>
        <fullName evidence="1">Uncharacterized protein</fullName>
    </submittedName>
</protein>
<reference evidence="1 2" key="1">
    <citation type="journal article" date="2014" name="Virol. J.">
        <title>The genome and proteome of Serratia bacteriophage ? which forms unstable lysogens.</title>
        <authorList>
            <person name="Denyes J.M."/>
            <person name="Krell P.J."/>
            <person name="Manderville R.A."/>
            <person name="Ackermann H.W."/>
            <person name="She Y.M."/>
            <person name="Kropinski A.M."/>
        </authorList>
    </citation>
    <scope>NUCLEOTIDE SEQUENCE [LARGE SCALE GENOMIC DNA]</scope>
</reference>
<proteinExistence type="predicted"/>
<dbReference type="Proteomes" id="UP000014420">
    <property type="component" value="Segment"/>
</dbReference>